<dbReference type="InterPro" id="IPR006357">
    <property type="entry name" value="HAD-SF_hydro_IIA"/>
</dbReference>
<gene>
    <name evidence="2" type="ORF">SAMN05216559_2079</name>
</gene>
<dbReference type="RefSeq" id="WP_089816475.1">
    <property type="nucleotide sequence ID" value="NZ_FOZK01000002.1"/>
</dbReference>
<dbReference type="InterPro" id="IPR006439">
    <property type="entry name" value="HAD-SF_hydro_IA"/>
</dbReference>
<dbReference type="Proteomes" id="UP000199062">
    <property type="component" value="Unassembled WGS sequence"/>
</dbReference>
<sequence length="256" mass="26387">MLVDQYDAFLVDMDGVVHVGDSPVPGAVDAIQELRERGKSVRFVTNNSRARRETLVEDLQGFGIEADPEDVVSAAWATAEYLAEQGIESVSLVGGEGFAEMIRAHGIAVRDEAVDAVVVGHDDTVAYADIKQATQLIYEEGASLVAANADGWYPTSDGIAPGTGATVAAIEAATGAAATVVGKPEPRLFEIAMEGLSPERTVMVGDNPQADLVGAEAAGIDAVLVTGTGGDVDAGDLDGVEVSPVTTVESLATLFT</sequence>
<dbReference type="OrthoDB" id="25155at2157"/>
<name>A0A1I6L5C7_9EURY</name>
<keyword evidence="3" id="KW-1185">Reference proteome</keyword>
<evidence type="ECO:0000313" key="2">
    <source>
        <dbReference type="EMBL" id="SFR98681.1"/>
    </source>
</evidence>
<reference evidence="2 3" key="1">
    <citation type="submission" date="2016-10" db="EMBL/GenBank/DDBJ databases">
        <authorList>
            <person name="de Groot N.N."/>
        </authorList>
    </citation>
    <scope>NUCLEOTIDE SEQUENCE [LARGE SCALE GENOMIC DNA]</scope>
    <source>
        <strain evidence="2 3">CGMCC 1.10457</strain>
    </source>
</reference>
<keyword evidence="2" id="KW-0378">Hydrolase</keyword>
<dbReference type="PANTHER" id="PTHR19288">
    <property type="entry name" value="4-NITROPHENYLPHOSPHATASE-RELATED"/>
    <property type="match status" value="1"/>
</dbReference>
<dbReference type="STRING" id="767519.SAMN05216559_2079"/>
<dbReference type="Pfam" id="PF13242">
    <property type="entry name" value="Hydrolase_like"/>
    <property type="match status" value="1"/>
</dbReference>
<dbReference type="SUPFAM" id="SSF56784">
    <property type="entry name" value="HAD-like"/>
    <property type="match status" value="1"/>
</dbReference>
<proteinExistence type="inferred from homology"/>
<evidence type="ECO:0000313" key="3">
    <source>
        <dbReference type="Proteomes" id="UP000199062"/>
    </source>
</evidence>
<dbReference type="EMBL" id="FOZK01000002">
    <property type="protein sequence ID" value="SFR98681.1"/>
    <property type="molecule type" value="Genomic_DNA"/>
</dbReference>
<dbReference type="NCBIfam" id="TIGR01549">
    <property type="entry name" value="HAD-SF-IA-v1"/>
    <property type="match status" value="1"/>
</dbReference>
<dbReference type="PANTHER" id="PTHR19288:SF46">
    <property type="entry name" value="HALOACID DEHALOGENASE-LIKE HYDROLASE DOMAIN-CONTAINING PROTEIN 2"/>
    <property type="match status" value="1"/>
</dbReference>
<dbReference type="NCBIfam" id="TIGR01460">
    <property type="entry name" value="HAD-SF-IIA"/>
    <property type="match status" value="1"/>
</dbReference>
<dbReference type="AlphaFoldDB" id="A0A1I6L5C7"/>
<organism evidence="2 3">
    <name type="scientific">Halomicrobium zhouii</name>
    <dbReference type="NCBI Taxonomy" id="767519"/>
    <lineage>
        <taxon>Archaea</taxon>
        <taxon>Methanobacteriati</taxon>
        <taxon>Methanobacteriota</taxon>
        <taxon>Stenosarchaea group</taxon>
        <taxon>Halobacteria</taxon>
        <taxon>Halobacteriales</taxon>
        <taxon>Haloarculaceae</taxon>
        <taxon>Halomicrobium</taxon>
    </lineage>
</organism>
<dbReference type="Pfam" id="PF13344">
    <property type="entry name" value="Hydrolase_6"/>
    <property type="match status" value="1"/>
</dbReference>
<protein>
    <submittedName>
        <fullName evidence="2">HAD-superfamily subfamily IIA hydrolase, TIGR01458</fullName>
    </submittedName>
</protein>
<accession>A0A1I6L5C7</accession>
<dbReference type="Gene3D" id="3.40.50.1000">
    <property type="entry name" value="HAD superfamily/HAD-like"/>
    <property type="match status" value="2"/>
</dbReference>
<dbReference type="InterPro" id="IPR036412">
    <property type="entry name" value="HAD-like_sf"/>
</dbReference>
<dbReference type="GO" id="GO:0016791">
    <property type="term" value="F:phosphatase activity"/>
    <property type="evidence" value="ECO:0007669"/>
    <property type="project" value="TreeGrafter"/>
</dbReference>
<dbReference type="InterPro" id="IPR023214">
    <property type="entry name" value="HAD_sf"/>
</dbReference>
<evidence type="ECO:0000256" key="1">
    <source>
        <dbReference type="ARBA" id="ARBA00007958"/>
    </source>
</evidence>
<dbReference type="GO" id="GO:0005737">
    <property type="term" value="C:cytoplasm"/>
    <property type="evidence" value="ECO:0007669"/>
    <property type="project" value="TreeGrafter"/>
</dbReference>
<dbReference type="PIRSF" id="PIRSF000915">
    <property type="entry name" value="PGP-type_phosphatase"/>
    <property type="match status" value="1"/>
</dbReference>
<comment type="similarity">
    <text evidence="1">Belongs to the HAD-like hydrolase superfamily.</text>
</comment>